<feature type="repeat" description="Solcar" evidence="10">
    <location>
        <begin position="156"/>
        <end position="248"/>
    </location>
</feature>
<dbReference type="AlphaFoldDB" id="G8BNY2"/>
<evidence type="ECO:0000313" key="12">
    <source>
        <dbReference type="EMBL" id="CCE61610.1"/>
    </source>
</evidence>
<keyword evidence="8" id="KW-0496">Mitochondrion</keyword>
<comment type="similarity">
    <text evidence="2 11">Belongs to the mitochondrial carrier (TC 2.A.29) family.</text>
</comment>
<dbReference type="OrthoDB" id="1747031at2759"/>
<dbReference type="GO" id="GO:0030170">
    <property type="term" value="F:pyridoxal phosphate binding"/>
    <property type="evidence" value="ECO:0007669"/>
    <property type="project" value="EnsemblFungi"/>
</dbReference>
<dbReference type="InterPro" id="IPR023395">
    <property type="entry name" value="MCP_dom_sf"/>
</dbReference>
<evidence type="ECO:0000256" key="11">
    <source>
        <dbReference type="RuleBase" id="RU000488"/>
    </source>
</evidence>
<comment type="subcellular location">
    <subcellularLocation>
        <location evidence="1">Mitochondrion inner membrane</location>
        <topology evidence="1">Multi-pass membrane protein</topology>
    </subcellularLocation>
</comment>
<dbReference type="Proteomes" id="UP000005666">
    <property type="component" value="Chromosome 1"/>
</dbReference>
<dbReference type="InterPro" id="IPR045315">
    <property type="entry name" value="Mtm1-like"/>
</dbReference>
<evidence type="ECO:0000256" key="10">
    <source>
        <dbReference type="PROSITE-ProRule" id="PRU00282"/>
    </source>
</evidence>
<keyword evidence="9 10" id="KW-0472">Membrane</keyword>
<dbReference type="EMBL" id="HE612856">
    <property type="protein sequence ID" value="CCE61610.1"/>
    <property type="molecule type" value="Genomic_DNA"/>
</dbReference>
<dbReference type="GO" id="GO:0006879">
    <property type="term" value="P:intracellular iron ion homeostasis"/>
    <property type="evidence" value="ECO:0007669"/>
    <property type="project" value="EnsemblFungi"/>
</dbReference>
<keyword evidence="4 10" id="KW-0812">Transmembrane</keyword>
<evidence type="ECO:0008006" key="14">
    <source>
        <dbReference type="Google" id="ProtNLM"/>
    </source>
</evidence>
<dbReference type="GO" id="GO:0031921">
    <property type="term" value="P:pyridoxal phosphate transport"/>
    <property type="evidence" value="ECO:0007669"/>
    <property type="project" value="EnsemblFungi"/>
</dbReference>
<dbReference type="GO" id="GO:1990542">
    <property type="term" value="P:mitochondrial transmembrane transport"/>
    <property type="evidence" value="ECO:0007669"/>
    <property type="project" value="InterPro"/>
</dbReference>
<evidence type="ECO:0000256" key="8">
    <source>
        <dbReference type="ARBA" id="ARBA00023128"/>
    </source>
</evidence>
<feature type="repeat" description="Solcar" evidence="10">
    <location>
        <begin position="5"/>
        <end position="149"/>
    </location>
</feature>
<dbReference type="Gene3D" id="1.50.40.10">
    <property type="entry name" value="Mitochondrial carrier domain"/>
    <property type="match status" value="2"/>
</dbReference>
<evidence type="ECO:0000313" key="13">
    <source>
        <dbReference type="Proteomes" id="UP000005666"/>
    </source>
</evidence>
<evidence type="ECO:0000256" key="5">
    <source>
        <dbReference type="ARBA" id="ARBA00022737"/>
    </source>
</evidence>
<keyword evidence="6" id="KW-0999">Mitochondrion inner membrane</keyword>
<sequence>MTESLTLTERMTSAMTGSLITSMILTPMDVVRVRLQQQELLPDCSCDFANTNSNSITKNSIKSSGLKQFSPHPLTTTPGGNILFWQTSCFKDMNCKNSVIRYSGTIEALKKIAQLEGISTLWRGLSITLFMAIPSNIIYFTGYEYMRDLSPLSQTLPSANPIFCGAFARIIAATTIAPLELIKTRLQSIPTSNSMGNTKLLRDVIRESRIEIQSEGLKAIFKGLQITLWRDVPFSAIYWGSYEYCKKNLTLFHKENSFISNGASHFLNSFIHGSISGFIAALCTHPFDVGKTRLQISLKNSNDKKELSRSMFVYLNNIRKVEGFKTLFAGLIPRVAKIAPSCAIMISTYEFSKRYFLH</sequence>
<feature type="repeat" description="Solcar" evidence="10">
    <location>
        <begin position="264"/>
        <end position="355"/>
    </location>
</feature>
<evidence type="ECO:0000256" key="2">
    <source>
        <dbReference type="ARBA" id="ARBA00006375"/>
    </source>
</evidence>
<dbReference type="SUPFAM" id="SSF103506">
    <property type="entry name" value="Mitochondrial carrier"/>
    <property type="match status" value="1"/>
</dbReference>
<evidence type="ECO:0000256" key="4">
    <source>
        <dbReference type="ARBA" id="ARBA00022692"/>
    </source>
</evidence>
<dbReference type="GeneID" id="11532274"/>
<dbReference type="GO" id="GO:0005743">
    <property type="term" value="C:mitochondrial inner membrane"/>
    <property type="evidence" value="ECO:0007669"/>
    <property type="project" value="UniProtKB-SubCell"/>
</dbReference>
<dbReference type="PANTHER" id="PTHR45760:SF2">
    <property type="entry name" value="FI19922P1-RELATED"/>
    <property type="match status" value="1"/>
</dbReference>
<gene>
    <name evidence="12" type="primary">TPHA0A05360</name>
    <name evidence="12" type="ordered locus">TPHA_0A05360</name>
</gene>
<keyword evidence="3 11" id="KW-0813">Transport</keyword>
<evidence type="ECO:0000256" key="7">
    <source>
        <dbReference type="ARBA" id="ARBA00022989"/>
    </source>
</evidence>
<reference evidence="12 13" key="1">
    <citation type="journal article" date="2011" name="Proc. Natl. Acad. Sci. U.S.A.">
        <title>Evolutionary erosion of yeast sex chromosomes by mating-type switching accidents.</title>
        <authorList>
            <person name="Gordon J.L."/>
            <person name="Armisen D."/>
            <person name="Proux-Wera E."/>
            <person name="Oheigeartaigh S.S."/>
            <person name="Byrne K.P."/>
            <person name="Wolfe K.H."/>
        </authorList>
    </citation>
    <scope>NUCLEOTIDE SEQUENCE [LARGE SCALE GENOMIC DNA]</scope>
    <source>
        <strain evidence="13">ATCC 24235 / CBS 4417 / NBRC 1672 / NRRL Y-8282 / UCD 70-5</strain>
    </source>
</reference>
<keyword evidence="5" id="KW-0677">Repeat</keyword>
<name>G8BNY2_TETPH</name>
<dbReference type="HOGENOM" id="CLU_015166_0_0_1"/>
<keyword evidence="7" id="KW-1133">Transmembrane helix</keyword>
<protein>
    <recommendedName>
        <fullName evidence="14">Mitochondrial carrier protein MTM1</fullName>
    </recommendedName>
</protein>
<evidence type="ECO:0000256" key="1">
    <source>
        <dbReference type="ARBA" id="ARBA00004448"/>
    </source>
</evidence>
<dbReference type="eggNOG" id="KOG0761">
    <property type="taxonomic scope" value="Eukaryota"/>
</dbReference>
<proteinExistence type="inferred from homology"/>
<dbReference type="PROSITE" id="PS50920">
    <property type="entry name" value="SOLCAR"/>
    <property type="match status" value="3"/>
</dbReference>
<evidence type="ECO:0000256" key="6">
    <source>
        <dbReference type="ARBA" id="ARBA00022792"/>
    </source>
</evidence>
<keyword evidence="13" id="KW-1185">Reference proteome</keyword>
<dbReference type="RefSeq" id="XP_003684044.1">
    <property type="nucleotide sequence ID" value="XM_003683996.1"/>
</dbReference>
<dbReference type="Pfam" id="PF00153">
    <property type="entry name" value="Mito_carr"/>
    <property type="match status" value="3"/>
</dbReference>
<dbReference type="PANTHER" id="PTHR45760">
    <property type="entry name" value="FI19922P1-RELATED"/>
    <property type="match status" value="1"/>
</dbReference>
<evidence type="ECO:0000256" key="9">
    <source>
        <dbReference type="ARBA" id="ARBA00023136"/>
    </source>
</evidence>
<dbReference type="STRING" id="1071381.G8BNY2"/>
<evidence type="ECO:0000256" key="3">
    <source>
        <dbReference type="ARBA" id="ARBA00022448"/>
    </source>
</evidence>
<dbReference type="OMA" id="YWWGYES"/>
<dbReference type="InterPro" id="IPR018108">
    <property type="entry name" value="MCP_transmembrane"/>
</dbReference>
<organism evidence="12 13">
    <name type="scientific">Tetrapisispora phaffii (strain ATCC 24235 / CBS 4417 / NBRC 1672 / NRRL Y-8282 / UCD 70-5)</name>
    <name type="common">Yeast</name>
    <name type="synonym">Fabospora phaffii</name>
    <dbReference type="NCBI Taxonomy" id="1071381"/>
    <lineage>
        <taxon>Eukaryota</taxon>
        <taxon>Fungi</taxon>
        <taxon>Dikarya</taxon>
        <taxon>Ascomycota</taxon>
        <taxon>Saccharomycotina</taxon>
        <taxon>Saccharomycetes</taxon>
        <taxon>Saccharomycetales</taxon>
        <taxon>Saccharomycetaceae</taxon>
        <taxon>Tetrapisispora</taxon>
    </lineage>
</organism>
<accession>G8BNY2</accession>
<dbReference type="KEGG" id="tpf:TPHA_0A05360"/>